<evidence type="ECO:0000313" key="2">
    <source>
        <dbReference type="EMBL" id="RJX47579.1"/>
    </source>
</evidence>
<reference evidence="2 3" key="1">
    <citation type="submission" date="2018-06" db="EMBL/GenBank/DDBJ databases">
        <title>Halonotius sp. F13-13 a new haloarchaeeon isolated from a solar saltern from Isla Cristina, Huelva, Spain.</title>
        <authorList>
            <person name="Duran-Viseras A."/>
            <person name="Sanchez-Porro C."/>
            <person name="Ventosa A."/>
        </authorList>
    </citation>
    <scope>NUCLEOTIDE SEQUENCE [LARGE SCALE GENOMIC DNA]</scope>
    <source>
        <strain evidence="2 3">CECT 7525</strain>
    </source>
</reference>
<dbReference type="AlphaFoldDB" id="A0A3A6Q7S7"/>
<evidence type="ECO:0000256" key="1">
    <source>
        <dbReference type="ARBA" id="ARBA00023172"/>
    </source>
</evidence>
<dbReference type="GO" id="GO:0003677">
    <property type="term" value="F:DNA binding"/>
    <property type="evidence" value="ECO:0007669"/>
    <property type="project" value="InterPro"/>
</dbReference>
<dbReference type="GO" id="GO:0015074">
    <property type="term" value="P:DNA integration"/>
    <property type="evidence" value="ECO:0007669"/>
    <property type="project" value="InterPro"/>
</dbReference>
<keyword evidence="3" id="KW-1185">Reference proteome</keyword>
<sequence>MLLPFTGLRVNTFCHIHGPTWLTWIDADTTETNDNDPPKLKVPNAGVCHKNGDTSPCTNCEDEGEFTTKYDDERDIPLAKTWNNFNKGGHYDFTTQELGLRKLCKSYFKVTRDDIGNEMIAGDGISEGTVNKWLKQIAVDAQIGLERGLTDDARFDEKVPDVYPHDMRGTFIMQLIRNNMQRTKLIKYTGHDHVSSLEDYEERVADETDAREFLDHI</sequence>
<gene>
    <name evidence="2" type="ORF">DP106_14600</name>
</gene>
<proteinExistence type="predicted"/>
<keyword evidence="1" id="KW-0233">DNA recombination</keyword>
<organism evidence="2 3">
    <name type="scientific">Halonotius pteroides</name>
    <dbReference type="NCBI Taxonomy" id="268735"/>
    <lineage>
        <taxon>Archaea</taxon>
        <taxon>Methanobacteriati</taxon>
        <taxon>Methanobacteriota</taxon>
        <taxon>Stenosarchaea group</taxon>
        <taxon>Halobacteria</taxon>
        <taxon>Halobacteriales</taxon>
        <taxon>Haloferacaceae</taxon>
        <taxon>Halonotius</taxon>
    </lineage>
</organism>
<dbReference type="SUPFAM" id="SSF56349">
    <property type="entry name" value="DNA breaking-rejoining enzymes"/>
    <property type="match status" value="1"/>
</dbReference>
<dbReference type="GO" id="GO:0006310">
    <property type="term" value="P:DNA recombination"/>
    <property type="evidence" value="ECO:0007669"/>
    <property type="project" value="UniProtKB-KW"/>
</dbReference>
<dbReference type="Proteomes" id="UP000281564">
    <property type="component" value="Unassembled WGS sequence"/>
</dbReference>
<dbReference type="EMBL" id="QMDW01000041">
    <property type="protein sequence ID" value="RJX47579.1"/>
    <property type="molecule type" value="Genomic_DNA"/>
</dbReference>
<dbReference type="InterPro" id="IPR013762">
    <property type="entry name" value="Integrase-like_cat_sf"/>
</dbReference>
<name>A0A3A6Q7S7_9EURY</name>
<protein>
    <submittedName>
        <fullName evidence="2">Uncharacterized protein</fullName>
    </submittedName>
</protein>
<accession>A0A3A6Q7S7</accession>
<evidence type="ECO:0000313" key="3">
    <source>
        <dbReference type="Proteomes" id="UP000281564"/>
    </source>
</evidence>
<dbReference type="Gene3D" id="1.10.443.10">
    <property type="entry name" value="Intergrase catalytic core"/>
    <property type="match status" value="1"/>
</dbReference>
<comment type="caution">
    <text evidence="2">The sequence shown here is derived from an EMBL/GenBank/DDBJ whole genome shotgun (WGS) entry which is preliminary data.</text>
</comment>
<dbReference type="InterPro" id="IPR011010">
    <property type="entry name" value="DNA_brk_join_enz"/>
</dbReference>